<name>A0A6N2VP85_9FIRM</name>
<evidence type="ECO:0000256" key="1">
    <source>
        <dbReference type="SAM" id="Phobius"/>
    </source>
</evidence>
<dbReference type="AlphaFoldDB" id="A0A6N2VP85"/>
<keyword evidence="1" id="KW-1133">Transmembrane helix</keyword>
<evidence type="ECO:0000313" key="2">
    <source>
        <dbReference type="EMBL" id="VYT28856.1"/>
    </source>
</evidence>
<proteinExistence type="predicted"/>
<reference evidence="2" key="1">
    <citation type="submission" date="2019-11" db="EMBL/GenBank/DDBJ databases">
        <authorList>
            <person name="Feng L."/>
        </authorList>
    </citation>
    <scope>NUCLEOTIDE SEQUENCE</scope>
    <source>
        <strain evidence="2">CnexileLFYP112</strain>
    </source>
</reference>
<dbReference type="EMBL" id="CACRTG010000028">
    <property type="protein sequence ID" value="VYT28856.1"/>
    <property type="molecule type" value="Genomic_DNA"/>
</dbReference>
<keyword evidence="1" id="KW-0812">Transmembrane</keyword>
<keyword evidence="1" id="KW-0472">Membrane</keyword>
<sequence>MMIAKNDEEKRSKMWRFVTGIASVVIVLVVVFFITRLFAGNPLDGRWESEENSMTLIFQGNNDLTVNLHSADEGTGIKVKMDYVLDKDAKTITIKADEAALQKAADKSDGQVTAEGLKASLGEILSTFDYSIEQNVLVLAEREYGDQLVFTRQ</sequence>
<feature type="transmembrane region" description="Helical" evidence="1">
    <location>
        <begin position="21"/>
        <end position="39"/>
    </location>
</feature>
<protein>
    <submittedName>
        <fullName evidence="2">Uncharacterized protein</fullName>
    </submittedName>
</protein>
<organism evidence="2">
    <name type="scientific">[Clostridium] nexile</name>
    <dbReference type="NCBI Taxonomy" id="29361"/>
    <lineage>
        <taxon>Bacteria</taxon>
        <taxon>Bacillati</taxon>
        <taxon>Bacillota</taxon>
        <taxon>Clostridia</taxon>
        <taxon>Lachnospirales</taxon>
        <taxon>Lachnospiraceae</taxon>
        <taxon>Tyzzerella</taxon>
    </lineage>
</organism>
<accession>A0A6N2VP85</accession>
<gene>
    <name evidence="2" type="ORF">CNLFYP112_02672</name>
</gene>